<name>A0A7I7NG27_9MYCO</name>
<proteinExistence type="predicted"/>
<dbReference type="Proteomes" id="UP000466396">
    <property type="component" value="Chromosome"/>
</dbReference>
<dbReference type="GO" id="GO:0015074">
    <property type="term" value="P:DNA integration"/>
    <property type="evidence" value="ECO:0007669"/>
    <property type="project" value="InterPro"/>
</dbReference>
<sequence length="318" mass="35685">MFDLIELYTHWQAGRSQVQLWQSLGMDRKTIRKYLAPAVAEGIGPGGEPLSAEQWAARIAQWFPGLDDRGARASTWPLIDRHSDRIKDWLHADVTVATIAQRLRDDHQVDVSESSVRRWVAMNFADEVARARVSVPRGEVPPGSEAQIDYGRLGMWLNPATAKRVAVWAFVMVLSCSRHLFVRPVVRMDQTTWCTCHVEAFEFFNGIPARLVCDNLKTGVDKPDLYDPKINRTYAELAAHYDCLIDPARAFKPRTNLVSSGRCRMCGIRSGGAASSPRWLRCRARRPGGAGRWPGYDIHGPSTAASRCGCSKRSRPIR</sequence>
<accession>A0A7I7NG27</accession>
<dbReference type="KEGG" id="mlj:MLAC_07940"/>
<evidence type="ECO:0000259" key="1">
    <source>
        <dbReference type="Pfam" id="PF00665"/>
    </source>
</evidence>
<dbReference type="NCBIfam" id="NF033546">
    <property type="entry name" value="transpos_IS21"/>
    <property type="match status" value="1"/>
</dbReference>
<protein>
    <recommendedName>
        <fullName evidence="1">Integrase catalytic domain-containing protein</fullName>
    </recommendedName>
</protein>
<evidence type="ECO:0000313" key="2">
    <source>
        <dbReference type="EMBL" id="BBX95500.1"/>
    </source>
</evidence>
<dbReference type="AlphaFoldDB" id="A0A7I7NG27"/>
<reference evidence="2 3" key="1">
    <citation type="journal article" date="2019" name="Emerg. Microbes Infect.">
        <title>Comprehensive subspecies identification of 175 nontuberculous mycobacteria species based on 7547 genomic profiles.</title>
        <authorList>
            <person name="Matsumoto Y."/>
            <person name="Kinjo T."/>
            <person name="Motooka D."/>
            <person name="Nabeya D."/>
            <person name="Jung N."/>
            <person name="Uechi K."/>
            <person name="Horii T."/>
            <person name="Iida T."/>
            <person name="Fujita J."/>
            <person name="Nakamura S."/>
        </authorList>
    </citation>
    <scope>NUCLEOTIDE SEQUENCE [LARGE SCALE GENOMIC DNA]</scope>
    <source>
        <strain evidence="2 3">JCM 15657</strain>
    </source>
</reference>
<dbReference type="PANTHER" id="PTHR35004:SF8">
    <property type="entry name" value="TRANSPOSASE RV3428C-RELATED"/>
    <property type="match status" value="1"/>
</dbReference>
<dbReference type="InterPro" id="IPR001584">
    <property type="entry name" value="Integrase_cat-core"/>
</dbReference>
<dbReference type="PANTHER" id="PTHR35004">
    <property type="entry name" value="TRANSPOSASE RV3428C-RELATED"/>
    <property type="match status" value="1"/>
</dbReference>
<organism evidence="2 3">
    <name type="scientific">Mycobacterium lacus</name>
    <dbReference type="NCBI Taxonomy" id="169765"/>
    <lineage>
        <taxon>Bacteria</taxon>
        <taxon>Bacillati</taxon>
        <taxon>Actinomycetota</taxon>
        <taxon>Actinomycetes</taxon>
        <taxon>Mycobacteriales</taxon>
        <taxon>Mycobacteriaceae</taxon>
        <taxon>Mycobacterium</taxon>
    </lineage>
</organism>
<dbReference type="Pfam" id="PF00665">
    <property type="entry name" value="rve"/>
    <property type="match status" value="1"/>
</dbReference>
<dbReference type="EMBL" id="AP022581">
    <property type="protein sequence ID" value="BBX95500.1"/>
    <property type="molecule type" value="Genomic_DNA"/>
</dbReference>
<keyword evidence="3" id="KW-1185">Reference proteome</keyword>
<evidence type="ECO:0000313" key="3">
    <source>
        <dbReference type="Proteomes" id="UP000466396"/>
    </source>
</evidence>
<feature type="domain" description="Integrase catalytic" evidence="1">
    <location>
        <begin position="166"/>
        <end position="253"/>
    </location>
</feature>
<gene>
    <name evidence="2" type="ORF">MLAC_07940</name>
</gene>